<feature type="region of interest" description="Disordered" evidence="1">
    <location>
        <begin position="342"/>
        <end position="375"/>
    </location>
</feature>
<feature type="compositionally biased region" description="Polar residues" evidence="1">
    <location>
        <begin position="189"/>
        <end position="210"/>
    </location>
</feature>
<feature type="compositionally biased region" description="Acidic residues" evidence="1">
    <location>
        <begin position="226"/>
        <end position="247"/>
    </location>
</feature>
<feature type="region of interest" description="Disordered" evidence="1">
    <location>
        <begin position="1"/>
        <end position="59"/>
    </location>
</feature>
<evidence type="ECO:0008006" key="4">
    <source>
        <dbReference type="Google" id="ProtNLM"/>
    </source>
</evidence>
<feature type="region of interest" description="Disordered" evidence="1">
    <location>
        <begin position="469"/>
        <end position="551"/>
    </location>
</feature>
<feature type="compositionally biased region" description="Polar residues" evidence="1">
    <location>
        <begin position="532"/>
        <end position="548"/>
    </location>
</feature>
<feature type="compositionally biased region" description="Polar residues" evidence="1">
    <location>
        <begin position="483"/>
        <end position="494"/>
    </location>
</feature>
<feature type="compositionally biased region" description="Low complexity" evidence="1">
    <location>
        <begin position="500"/>
        <end position="516"/>
    </location>
</feature>
<dbReference type="PANTHER" id="PTHR38166:SF1">
    <property type="entry name" value="C2H2-TYPE DOMAIN-CONTAINING PROTEIN"/>
    <property type="match status" value="1"/>
</dbReference>
<feature type="region of interest" description="Disordered" evidence="1">
    <location>
        <begin position="187"/>
        <end position="259"/>
    </location>
</feature>
<evidence type="ECO:0000313" key="3">
    <source>
        <dbReference type="Proteomes" id="UP001465668"/>
    </source>
</evidence>
<sequence>MINEAKQLPLQQYVHQSKARPVEEPPDDCDDRTTRSNTPSLTYGSTTSGASSLSGRPFEGSARSIDCEIFDLETRSTPTLAYSDPQLFLPAGRHLLDRNTCERPDVESDSDNDSDDSESSNDDWSGQEDEIEPIVLSAVGNDLELAAYLIPILHQQMSAETSRSVNRKVGIWQSTMMTSYGGQFVPPLQTLNDGTTGQSSSGLYNQQPGSQVPRKRRRSSSSDCDRDNDEDEADGDDKEDGDGEGDGGDQAGQPPGKSEELRRLACPFHKLDPKKYAIQYGVQDNHKKADYKTCSGPGFKSIQRLKEHLKRKHYPVQCDRCYVIFRGPERSACMAQLVEHRQTPTPCERGDDSSREGISDAQWEKLDGKKGKKGSQEKHRLERWFEIWRVLFPSKKEPKTPWYEASSVQMPRTAGSPQSSHFLNLFNLILDQKKRDMIFPPGLRESMEAAADTAFRIWWAHQATSTESTSSRTRSYIHPSLIGGSSTRVSSQPSDLRYVQSQSSGSAHRSQASSGAFSFQHPSPAMVRQRTRQTVSTPQQPSPYSIQWTPLTPSSPSYPLNNMGAMPEGAVPFQGFPMDNRSSGMPESVFPSPMHDWSQPQGGFSAHSGAYAMQPTGFHISTSVAGGTLGSPLMEEPMDTLNDLSDPIPYDRAM</sequence>
<name>A0ABR2X6Q7_9PEZI</name>
<organism evidence="2 3">
    <name type="scientific">Seiridium cardinale</name>
    <dbReference type="NCBI Taxonomy" id="138064"/>
    <lineage>
        <taxon>Eukaryota</taxon>
        <taxon>Fungi</taxon>
        <taxon>Dikarya</taxon>
        <taxon>Ascomycota</taxon>
        <taxon>Pezizomycotina</taxon>
        <taxon>Sordariomycetes</taxon>
        <taxon>Xylariomycetidae</taxon>
        <taxon>Amphisphaeriales</taxon>
        <taxon>Sporocadaceae</taxon>
        <taxon>Seiridium</taxon>
    </lineage>
</organism>
<gene>
    <name evidence="2" type="ORF">SCAR479_13922</name>
</gene>
<comment type="caution">
    <text evidence="2">The sequence shown here is derived from an EMBL/GenBank/DDBJ whole genome shotgun (WGS) entry which is preliminary data.</text>
</comment>
<accession>A0ABR2X6Q7</accession>
<proteinExistence type="predicted"/>
<evidence type="ECO:0000313" key="2">
    <source>
        <dbReference type="EMBL" id="KAK9769415.1"/>
    </source>
</evidence>
<feature type="region of interest" description="Disordered" evidence="1">
    <location>
        <begin position="102"/>
        <end position="128"/>
    </location>
</feature>
<evidence type="ECO:0000256" key="1">
    <source>
        <dbReference type="SAM" id="MobiDB-lite"/>
    </source>
</evidence>
<feature type="compositionally biased region" description="Low complexity" evidence="1">
    <location>
        <begin position="40"/>
        <end position="55"/>
    </location>
</feature>
<dbReference type="EMBL" id="JARVKM010000128">
    <property type="protein sequence ID" value="KAK9769415.1"/>
    <property type="molecule type" value="Genomic_DNA"/>
</dbReference>
<dbReference type="Proteomes" id="UP001465668">
    <property type="component" value="Unassembled WGS sequence"/>
</dbReference>
<dbReference type="PANTHER" id="PTHR38166">
    <property type="entry name" value="C2H2-TYPE DOMAIN-CONTAINING PROTEIN-RELATED"/>
    <property type="match status" value="1"/>
</dbReference>
<keyword evidence="3" id="KW-1185">Reference proteome</keyword>
<feature type="compositionally biased region" description="Acidic residues" evidence="1">
    <location>
        <begin position="107"/>
        <end position="128"/>
    </location>
</feature>
<protein>
    <recommendedName>
        <fullName evidence="4">C2H2-type domain-containing protein</fullName>
    </recommendedName>
</protein>
<reference evidence="2 3" key="1">
    <citation type="submission" date="2024-02" db="EMBL/GenBank/DDBJ databases">
        <title>First draft genome assembly of two strains of Seiridium cardinale.</title>
        <authorList>
            <person name="Emiliani G."/>
            <person name="Scali E."/>
        </authorList>
    </citation>
    <scope>NUCLEOTIDE SEQUENCE [LARGE SCALE GENOMIC DNA]</scope>
    <source>
        <strain evidence="2 3">BM-138-000479</strain>
    </source>
</reference>